<evidence type="ECO:0000256" key="1">
    <source>
        <dbReference type="SAM" id="MobiDB-lite"/>
    </source>
</evidence>
<evidence type="ECO:0000313" key="2">
    <source>
        <dbReference type="EMBL" id="JAE12906.1"/>
    </source>
</evidence>
<feature type="region of interest" description="Disordered" evidence="1">
    <location>
        <begin position="1"/>
        <end position="29"/>
    </location>
</feature>
<accession>A0A0A9FRF9</accession>
<name>A0A0A9FRF9_ARUDO</name>
<sequence>MNPPGSSRALRVRNRSCGGFSKLPSRQGG</sequence>
<dbReference type="AlphaFoldDB" id="A0A0A9FRF9"/>
<reference evidence="2" key="1">
    <citation type="submission" date="2014-09" db="EMBL/GenBank/DDBJ databases">
        <authorList>
            <person name="Magalhaes I.L.F."/>
            <person name="Oliveira U."/>
            <person name="Santos F.R."/>
            <person name="Vidigal T.H.D.A."/>
            <person name="Brescovit A.D."/>
            <person name="Santos A.J."/>
        </authorList>
    </citation>
    <scope>NUCLEOTIDE SEQUENCE</scope>
    <source>
        <tissue evidence="2">Shoot tissue taken approximately 20 cm above the soil surface</tissue>
    </source>
</reference>
<organism evidence="2">
    <name type="scientific">Arundo donax</name>
    <name type="common">Giant reed</name>
    <name type="synonym">Donax arundinaceus</name>
    <dbReference type="NCBI Taxonomy" id="35708"/>
    <lineage>
        <taxon>Eukaryota</taxon>
        <taxon>Viridiplantae</taxon>
        <taxon>Streptophyta</taxon>
        <taxon>Embryophyta</taxon>
        <taxon>Tracheophyta</taxon>
        <taxon>Spermatophyta</taxon>
        <taxon>Magnoliopsida</taxon>
        <taxon>Liliopsida</taxon>
        <taxon>Poales</taxon>
        <taxon>Poaceae</taxon>
        <taxon>PACMAD clade</taxon>
        <taxon>Arundinoideae</taxon>
        <taxon>Arundineae</taxon>
        <taxon>Arundo</taxon>
    </lineage>
</organism>
<dbReference type="EMBL" id="GBRH01184990">
    <property type="protein sequence ID" value="JAE12906.1"/>
    <property type="molecule type" value="Transcribed_RNA"/>
</dbReference>
<protein>
    <submittedName>
        <fullName evidence="2">Uncharacterized protein</fullName>
    </submittedName>
</protein>
<reference evidence="2" key="2">
    <citation type="journal article" date="2015" name="Data Brief">
        <title>Shoot transcriptome of the giant reed, Arundo donax.</title>
        <authorList>
            <person name="Barrero R.A."/>
            <person name="Guerrero F.D."/>
            <person name="Moolhuijzen P."/>
            <person name="Goolsby J.A."/>
            <person name="Tidwell J."/>
            <person name="Bellgard S.E."/>
            <person name="Bellgard M.I."/>
        </authorList>
    </citation>
    <scope>NUCLEOTIDE SEQUENCE</scope>
    <source>
        <tissue evidence="2">Shoot tissue taken approximately 20 cm above the soil surface</tissue>
    </source>
</reference>
<proteinExistence type="predicted"/>